<evidence type="ECO:0000313" key="2">
    <source>
        <dbReference type="EnsemblPlants" id="ONIVA01G23990.1"/>
    </source>
</evidence>
<dbReference type="Proteomes" id="UP000006591">
    <property type="component" value="Chromosome 1"/>
</dbReference>
<keyword evidence="3" id="KW-1185">Reference proteome</keyword>
<feature type="region of interest" description="Disordered" evidence="1">
    <location>
        <begin position="141"/>
        <end position="161"/>
    </location>
</feature>
<dbReference type="Gramene" id="ONIVA01G23990.1">
    <property type="protein sequence ID" value="ONIVA01G23990.1"/>
    <property type="gene ID" value="ONIVA01G23990"/>
</dbReference>
<reference evidence="2" key="1">
    <citation type="submission" date="2015-04" db="UniProtKB">
        <authorList>
            <consortium name="EnsemblPlants"/>
        </authorList>
    </citation>
    <scope>IDENTIFICATION</scope>
    <source>
        <strain evidence="2">SL10</strain>
    </source>
</reference>
<dbReference type="HOGENOM" id="CLU_1646359_0_0_1"/>
<dbReference type="OMA" id="TPWRAGC"/>
<feature type="compositionally biased region" description="Gly residues" evidence="1">
    <location>
        <begin position="141"/>
        <end position="154"/>
    </location>
</feature>
<evidence type="ECO:0000313" key="3">
    <source>
        <dbReference type="Proteomes" id="UP000006591"/>
    </source>
</evidence>
<dbReference type="EnsemblPlants" id="ONIVA01G23990.1">
    <property type="protein sequence ID" value="ONIVA01G23990.1"/>
    <property type="gene ID" value="ONIVA01G23990"/>
</dbReference>
<feature type="compositionally biased region" description="Basic residues" evidence="1">
    <location>
        <begin position="47"/>
        <end position="59"/>
    </location>
</feature>
<reference evidence="2" key="2">
    <citation type="submission" date="2018-04" db="EMBL/GenBank/DDBJ databases">
        <title>OnivRS2 (Oryza nivara Reference Sequence Version 2).</title>
        <authorList>
            <person name="Zhang J."/>
            <person name="Kudrna D."/>
            <person name="Lee S."/>
            <person name="Talag J."/>
            <person name="Rajasekar S."/>
            <person name="Welchert J."/>
            <person name="Hsing Y.-I."/>
            <person name="Wing R.A."/>
        </authorList>
    </citation>
    <scope>NUCLEOTIDE SEQUENCE [LARGE SCALE GENOMIC DNA]</scope>
</reference>
<sequence>MARMGGGRGRAARMTPRRSVDRLTVEFIDTNSSNHINRLISDHHGCRRVGRRAPRRRGRLSTSTPWRAGCRSEPSTSSPANARPENSVELYCPDAAPHLAHASIAFRVGQQEGNDGLLPLLERFKRDAALSALGIRTAGGGAVVDAAGGGAPDGGDGRWRR</sequence>
<organism evidence="2">
    <name type="scientific">Oryza nivara</name>
    <name type="common">Indian wild rice</name>
    <name type="synonym">Oryza sativa f. spontanea</name>
    <dbReference type="NCBI Taxonomy" id="4536"/>
    <lineage>
        <taxon>Eukaryota</taxon>
        <taxon>Viridiplantae</taxon>
        <taxon>Streptophyta</taxon>
        <taxon>Embryophyta</taxon>
        <taxon>Tracheophyta</taxon>
        <taxon>Spermatophyta</taxon>
        <taxon>Magnoliopsida</taxon>
        <taxon>Liliopsida</taxon>
        <taxon>Poales</taxon>
        <taxon>Poaceae</taxon>
        <taxon>BOP clade</taxon>
        <taxon>Oryzoideae</taxon>
        <taxon>Oryzeae</taxon>
        <taxon>Oryzinae</taxon>
        <taxon>Oryza</taxon>
    </lineage>
</organism>
<evidence type="ECO:0000256" key="1">
    <source>
        <dbReference type="SAM" id="MobiDB-lite"/>
    </source>
</evidence>
<name>A0A0E0FNV7_ORYNI</name>
<feature type="region of interest" description="Disordered" evidence="1">
    <location>
        <begin position="47"/>
        <end position="86"/>
    </location>
</feature>
<protein>
    <submittedName>
        <fullName evidence="2">Uncharacterized protein</fullName>
    </submittedName>
</protein>
<accession>A0A0E0FNV7</accession>
<dbReference type="AlphaFoldDB" id="A0A0E0FNV7"/>
<proteinExistence type="predicted"/>